<dbReference type="HOGENOM" id="CLU_1453385_0_0_5"/>
<feature type="transmembrane region" description="Helical" evidence="1">
    <location>
        <begin position="156"/>
        <end position="177"/>
    </location>
</feature>
<dbReference type="Proteomes" id="UP000005324">
    <property type="component" value="Unassembled WGS sequence"/>
</dbReference>
<name>D5RM51_9PROT</name>
<sequence length="186" mass="19984">MKDVSPIPPASTAELRRTESRIRYHLRRAAPAGLTRDGLGALLEAESISARNIGGMLGRMVEAGTLRMASSEAGLLFWMPLGTPEMRPDEPANWNAQRDATPRHRGPIRRQWPAEIIAPAPTTPVVHERGVAMPPPPKGEWPERREAPAVRGLGRFALDFTVGCGAGICAVAILWAFGLVTVGGGL</sequence>
<keyword evidence="1" id="KW-0472">Membrane</keyword>
<evidence type="ECO:0000313" key="2">
    <source>
        <dbReference type="EMBL" id="EFH11603.1"/>
    </source>
</evidence>
<evidence type="ECO:0000313" key="3">
    <source>
        <dbReference type="Proteomes" id="UP000005324"/>
    </source>
</evidence>
<dbReference type="RefSeq" id="WP_007004579.1">
    <property type="nucleotide sequence ID" value="NZ_GG770779.1"/>
</dbReference>
<dbReference type="AlphaFoldDB" id="D5RM51"/>
<comment type="caution">
    <text evidence="2">The sequence shown here is derived from an EMBL/GenBank/DDBJ whole genome shotgun (WGS) entry which is preliminary data.</text>
</comment>
<accession>D5RM51</accession>
<organism evidence="2 3">
    <name type="scientific">Pseudoroseomonas cervicalis ATCC 49957</name>
    <dbReference type="NCBI Taxonomy" id="525371"/>
    <lineage>
        <taxon>Bacteria</taxon>
        <taxon>Pseudomonadati</taxon>
        <taxon>Pseudomonadota</taxon>
        <taxon>Alphaproteobacteria</taxon>
        <taxon>Acetobacterales</taxon>
        <taxon>Roseomonadaceae</taxon>
        <taxon>Roseomonas</taxon>
    </lineage>
</organism>
<dbReference type="EMBL" id="ADVL01000351">
    <property type="protein sequence ID" value="EFH11603.1"/>
    <property type="molecule type" value="Genomic_DNA"/>
</dbReference>
<protein>
    <submittedName>
        <fullName evidence="2">Uncharacterized protein</fullName>
    </submittedName>
</protein>
<keyword evidence="1" id="KW-1133">Transmembrane helix</keyword>
<gene>
    <name evidence="2" type="ORF">HMPREF0731_2162</name>
</gene>
<keyword evidence="3" id="KW-1185">Reference proteome</keyword>
<evidence type="ECO:0000256" key="1">
    <source>
        <dbReference type="SAM" id="Phobius"/>
    </source>
</evidence>
<keyword evidence="1" id="KW-0812">Transmembrane</keyword>
<proteinExistence type="predicted"/>
<reference evidence="2 3" key="1">
    <citation type="submission" date="2010-04" db="EMBL/GenBank/DDBJ databases">
        <authorList>
            <person name="Qin X."/>
            <person name="Bachman B."/>
            <person name="Battles P."/>
            <person name="Bell A."/>
            <person name="Bess C."/>
            <person name="Bickham C."/>
            <person name="Chaboub L."/>
            <person name="Chen D."/>
            <person name="Coyle M."/>
            <person name="Deiros D.R."/>
            <person name="Dinh H."/>
            <person name="Forbes L."/>
            <person name="Fowler G."/>
            <person name="Francisco L."/>
            <person name="Fu Q."/>
            <person name="Gubbala S."/>
            <person name="Hale W."/>
            <person name="Han Y."/>
            <person name="Hemphill L."/>
            <person name="Highlander S.K."/>
            <person name="Hirani K."/>
            <person name="Hogues M."/>
            <person name="Jackson L."/>
            <person name="Jakkamsetti A."/>
            <person name="Javaid M."/>
            <person name="Jiang H."/>
            <person name="Korchina V."/>
            <person name="Kovar C."/>
            <person name="Lara F."/>
            <person name="Lee S."/>
            <person name="Mata R."/>
            <person name="Mathew T."/>
            <person name="Moen C."/>
            <person name="Morales K."/>
            <person name="Munidasa M."/>
            <person name="Nazareth L."/>
            <person name="Ngo R."/>
            <person name="Nguyen L."/>
            <person name="Okwuonu G."/>
            <person name="Ongeri F."/>
            <person name="Patil S."/>
            <person name="Petrosino J."/>
            <person name="Pham C."/>
            <person name="Pham P."/>
            <person name="Pu L.-L."/>
            <person name="Puazo M."/>
            <person name="Raj R."/>
            <person name="Reid J."/>
            <person name="Rouhana J."/>
            <person name="Saada N."/>
            <person name="Shang Y."/>
            <person name="Simmons D."/>
            <person name="Thornton R."/>
            <person name="Warren J."/>
            <person name="Weissenberger G."/>
            <person name="Zhang J."/>
            <person name="Zhang L."/>
            <person name="Zhou C."/>
            <person name="Zhu D."/>
            <person name="Muzny D."/>
            <person name="Worley K."/>
            <person name="Gibbs R."/>
        </authorList>
    </citation>
    <scope>NUCLEOTIDE SEQUENCE [LARGE SCALE GENOMIC DNA]</scope>
    <source>
        <strain evidence="2 3">ATCC 49957</strain>
    </source>
</reference>